<comment type="subcellular location">
    <subcellularLocation>
        <location evidence="1 9">Nucleus</location>
    </subcellularLocation>
</comment>
<dbReference type="OrthoDB" id="900419at2759"/>
<dbReference type="GO" id="GO:0008270">
    <property type="term" value="F:zinc ion binding"/>
    <property type="evidence" value="ECO:0007669"/>
    <property type="project" value="UniProtKB-KW"/>
</dbReference>
<sequence>MGEPVCEFCGVAKAVVYCKSDSAALCLQCDGYIHSANALSRRHARSLLCDTCASRAAAVRCLDGGLSLCHACSAASTAAADRRRRVDLGIYDGCPSQSDLSKLWPMVFDGCASELAMNSALSVSGGGVASNVKFGPWAVVPPAPPLQPPQVSLSCGGNQKLSRAFGRDQLSFLSQGSPLEQDLGTRETEGLHDMDGIGLSFESSYDIFGNNLTSHPNSNREDEGIASILLENNMSVSKPNSTHIESPLEVSSTFPPPILMNPSASLGFTSGQLQSPLSLAISSITGESNASEYQDCGLSPLFLTGESPWDSNLEPCCPQARHKAKMRYNEKKKTRTFGKQIRYASRKARADSRKRIKGRFVKAGEFLEHDEPGGSGTRDF</sequence>
<dbReference type="EMBL" id="BKCP01004505">
    <property type="protein sequence ID" value="GER31587.1"/>
    <property type="molecule type" value="Genomic_DNA"/>
</dbReference>
<evidence type="ECO:0000256" key="1">
    <source>
        <dbReference type="ARBA" id="ARBA00004123"/>
    </source>
</evidence>
<dbReference type="GO" id="GO:0005634">
    <property type="term" value="C:nucleus"/>
    <property type="evidence" value="ECO:0007669"/>
    <property type="project" value="UniProtKB-SubCell"/>
</dbReference>
<keyword evidence="7 9" id="KW-0539">Nucleus</keyword>
<evidence type="ECO:0000256" key="9">
    <source>
        <dbReference type="PROSITE-ProRule" id="PRU00357"/>
    </source>
</evidence>
<evidence type="ECO:0000256" key="4">
    <source>
        <dbReference type="ARBA" id="ARBA00022737"/>
    </source>
</evidence>
<dbReference type="GO" id="GO:0006355">
    <property type="term" value="P:regulation of DNA-templated transcription"/>
    <property type="evidence" value="ECO:0007669"/>
    <property type="project" value="UniProtKB-ARBA"/>
</dbReference>
<evidence type="ECO:0000259" key="11">
    <source>
        <dbReference type="PROSITE" id="PS51017"/>
    </source>
</evidence>
<dbReference type="Pfam" id="PF06203">
    <property type="entry name" value="CCT"/>
    <property type="match status" value="1"/>
</dbReference>
<keyword evidence="5 8" id="KW-0863">Zinc-finger</keyword>
<dbReference type="CDD" id="cd19821">
    <property type="entry name" value="Bbox1_BBX-like"/>
    <property type="match status" value="1"/>
</dbReference>
<dbReference type="PROSITE" id="PS51017">
    <property type="entry name" value="CCT"/>
    <property type="match status" value="1"/>
</dbReference>
<dbReference type="InterPro" id="IPR010402">
    <property type="entry name" value="CCT_domain"/>
</dbReference>
<gene>
    <name evidence="12" type="ORF">STAS_07595</name>
</gene>
<dbReference type="PANTHER" id="PTHR31717:SF46">
    <property type="entry name" value="CCT MOTIF FAMILY PROTEIN-RELATED"/>
    <property type="match status" value="1"/>
</dbReference>
<feature type="domain" description="CCT" evidence="11">
    <location>
        <begin position="321"/>
        <end position="363"/>
    </location>
</feature>
<evidence type="ECO:0000313" key="13">
    <source>
        <dbReference type="Proteomes" id="UP000325081"/>
    </source>
</evidence>
<evidence type="ECO:0000256" key="6">
    <source>
        <dbReference type="ARBA" id="ARBA00022833"/>
    </source>
</evidence>
<dbReference type="SMART" id="SM00336">
    <property type="entry name" value="BBOX"/>
    <property type="match status" value="1"/>
</dbReference>
<dbReference type="InterPro" id="IPR049808">
    <property type="entry name" value="CONSTANS-like_Bbox1"/>
</dbReference>
<dbReference type="PROSITE" id="PS50119">
    <property type="entry name" value="ZF_BBOX"/>
    <property type="match status" value="1"/>
</dbReference>
<keyword evidence="4" id="KW-0677">Repeat</keyword>
<comment type="caution">
    <text evidence="12">The sequence shown here is derived from an EMBL/GenBank/DDBJ whole genome shotgun (WGS) entry which is preliminary data.</text>
</comment>
<protein>
    <submittedName>
        <fullName evidence="12">CONSTANS-like zinc finger protein</fullName>
    </submittedName>
</protein>
<evidence type="ECO:0000313" key="12">
    <source>
        <dbReference type="EMBL" id="GER31587.1"/>
    </source>
</evidence>
<name>A0A5A7PH24_STRAF</name>
<reference evidence="13" key="1">
    <citation type="journal article" date="2019" name="Curr. Biol.">
        <title>Genome Sequence of Striga asiatica Provides Insight into the Evolution of Plant Parasitism.</title>
        <authorList>
            <person name="Yoshida S."/>
            <person name="Kim S."/>
            <person name="Wafula E.K."/>
            <person name="Tanskanen J."/>
            <person name="Kim Y.M."/>
            <person name="Honaas L."/>
            <person name="Yang Z."/>
            <person name="Spallek T."/>
            <person name="Conn C.E."/>
            <person name="Ichihashi Y."/>
            <person name="Cheong K."/>
            <person name="Cui S."/>
            <person name="Der J.P."/>
            <person name="Gundlach H."/>
            <person name="Jiao Y."/>
            <person name="Hori C."/>
            <person name="Ishida J.K."/>
            <person name="Kasahara H."/>
            <person name="Kiba T."/>
            <person name="Kim M.S."/>
            <person name="Koo N."/>
            <person name="Laohavisit A."/>
            <person name="Lee Y.H."/>
            <person name="Lumba S."/>
            <person name="McCourt P."/>
            <person name="Mortimer J.C."/>
            <person name="Mutuku J.M."/>
            <person name="Nomura T."/>
            <person name="Sasaki-Sekimoto Y."/>
            <person name="Seto Y."/>
            <person name="Wang Y."/>
            <person name="Wakatake T."/>
            <person name="Sakakibara H."/>
            <person name="Demura T."/>
            <person name="Yamaguchi S."/>
            <person name="Yoneyama K."/>
            <person name="Manabe R.I."/>
            <person name="Nelson D.C."/>
            <person name="Schulman A.H."/>
            <person name="Timko M.P."/>
            <person name="dePamphilis C.W."/>
            <person name="Choi D."/>
            <person name="Shirasu K."/>
        </authorList>
    </citation>
    <scope>NUCLEOTIDE SEQUENCE [LARGE SCALE GENOMIC DNA]</scope>
    <source>
        <strain evidence="13">cv. UVA1</strain>
    </source>
</reference>
<proteinExistence type="inferred from homology"/>
<evidence type="ECO:0000256" key="3">
    <source>
        <dbReference type="ARBA" id="ARBA00022723"/>
    </source>
</evidence>
<feature type="domain" description="B box-type" evidence="10">
    <location>
        <begin position="1"/>
        <end position="48"/>
    </location>
</feature>
<evidence type="ECO:0000256" key="7">
    <source>
        <dbReference type="ARBA" id="ARBA00023242"/>
    </source>
</evidence>
<comment type="similarity">
    <text evidence="2">Belongs to the CONSTANS family.</text>
</comment>
<accession>A0A5A7PH24</accession>
<evidence type="ECO:0000256" key="2">
    <source>
        <dbReference type="ARBA" id="ARBA00010024"/>
    </source>
</evidence>
<evidence type="ECO:0000259" key="10">
    <source>
        <dbReference type="PROSITE" id="PS50119"/>
    </source>
</evidence>
<dbReference type="PANTHER" id="PTHR31717">
    <property type="entry name" value="ZINC FINGER PROTEIN CONSTANS-LIKE 10"/>
    <property type="match status" value="1"/>
</dbReference>
<dbReference type="Proteomes" id="UP000325081">
    <property type="component" value="Unassembled WGS sequence"/>
</dbReference>
<keyword evidence="13" id="KW-1185">Reference proteome</keyword>
<evidence type="ECO:0000256" key="8">
    <source>
        <dbReference type="PROSITE-ProRule" id="PRU00024"/>
    </source>
</evidence>
<dbReference type="InterPro" id="IPR000315">
    <property type="entry name" value="Znf_B-box"/>
</dbReference>
<keyword evidence="3" id="KW-0479">Metal-binding</keyword>
<keyword evidence="6" id="KW-0862">Zinc</keyword>
<organism evidence="12 13">
    <name type="scientific">Striga asiatica</name>
    <name type="common">Asiatic witchweed</name>
    <name type="synonym">Buchnera asiatica</name>
    <dbReference type="NCBI Taxonomy" id="4170"/>
    <lineage>
        <taxon>Eukaryota</taxon>
        <taxon>Viridiplantae</taxon>
        <taxon>Streptophyta</taxon>
        <taxon>Embryophyta</taxon>
        <taxon>Tracheophyta</taxon>
        <taxon>Spermatophyta</taxon>
        <taxon>Magnoliopsida</taxon>
        <taxon>eudicotyledons</taxon>
        <taxon>Gunneridae</taxon>
        <taxon>Pentapetalae</taxon>
        <taxon>asterids</taxon>
        <taxon>lamiids</taxon>
        <taxon>Lamiales</taxon>
        <taxon>Orobanchaceae</taxon>
        <taxon>Buchnereae</taxon>
        <taxon>Striga</taxon>
    </lineage>
</organism>
<dbReference type="AlphaFoldDB" id="A0A5A7PH24"/>
<evidence type="ECO:0000256" key="5">
    <source>
        <dbReference type="ARBA" id="ARBA00022771"/>
    </source>
</evidence>